<dbReference type="Proteomes" id="UP000829560">
    <property type="component" value="Chromosome"/>
</dbReference>
<accession>A0AAT9PDS0</accession>
<proteinExistence type="predicted"/>
<keyword evidence="2" id="KW-1185">Reference proteome</keyword>
<organism evidence="1 2">
    <name type="scientific">Psychrobacter raelei</name>
    <dbReference type="NCBI Taxonomy" id="2565531"/>
    <lineage>
        <taxon>Bacteria</taxon>
        <taxon>Pseudomonadati</taxon>
        <taxon>Pseudomonadota</taxon>
        <taxon>Gammaproteobacteria</taxon>
        <taxon>Moraxellales</taxon>
        <taxon>Moraxellaceae</taxon>
        <taxon>Psychrobacter</taxon>
    </lineage>
</organism>
<reference evidence="1" key="1">
    <citation type="submission" date="2024-03" db="EMBL/GenBank/DDBJ databases">
        <title>Psychrobacter raelis sp. nov. isolated from a dog with peritonitis.</title>
        <authorList>
            <person name="Schiavone A."/>
            <person name="Manzulli V."/>
            <person name="Camarda A."/>
            <person name="Cafiero M.A."/>
            <person name="Vasco I."/>
            <person name="Marino L."/>
            <person name="Pennuzzi G."/>
            <person name="Serrecchia L."/>
            <person name="Galante D."/>
            <person name="Pugliese N."/>
        </authorList>
    </citation>
    <scope>NUCLEOTIDE SEQUENCE</scope>
    <source>
        <strain evidence="1">PraFG1</strain>
    </source>
</reference>
<evidence type="ECO:0000313" key="2">
    <source>
        <dbReference type="Proteomes" id="UP000829560"/>
    </source>
</evidence>
<evidence type="ECO:0000313" key="1">
    <source>
        <dbReference type="EMBL" id="UNK04746.1"/>
    </source>
</evidence>
<protein>
    <submittedName>
        <fullName evidence="1">Uncharacterized protein</fullName>
    </submittedName>
</protein>
<dbReference type="AlphaFoldDB" id="A0AAT9PDS0"/>
<dbReference type="KEGG" id="prae:MN210_11095"/>
<sequence length="66" mass="7709">MNNQDEKALLAYRRVRSLVLTAIEDEIDLLGLVLKLPTEPDVTQLNSKRREELKELLEIIKGDRYE</sequence>
<dbReference type="RefSeq" id="WP_241878293.1">
    <property type="nucleotide sequence ID" value="NZ_CP093310.2"/>
</dbReference>
<name>A0AAT9PDS0_9GAMM</name>
<gene>
    <name evidence="1" type="ORF">MN210_11095</name>
</gene>
<dbReference type="EMBL" id="CP093310">
    <property type="protein sequence ID" value="UNK04746.1"/>
    <property type="molecule type" value="Genomic_DNA"/>
</dbReference>